<accession>A0A3M6QLY0</accession>
<sequence>MLEPDSVTDSWRFFWHLSHLRFAHALAALPTGHWPRSGWQMWACYRLGMYATVANARWDGLHVHGGMAYAVSLAACGRRQEARAVVSTLQHLHGFGATQWVTLADALAPFMPDLALSLLRTLSARLTTTVSPVLHMGLLLRCGEADAARELLEEMQRPAANGSIWQQRFPELLLLTSNVLGDAPASQLERLNAFWAWQKLAPAVLLNPDQPPSAANLQARSDLTPVEGPLVSVLMTAFNAGHRIEASLRGLLQQTYRNLEVIVIEDASTDNTRAVVQAISQQDPRVRLLSMSHNGGTFMAKNEGFAVARGEFVTCQDSDDWSHPQRLALQVAPLLNNPHLVATTSQWVRIQEDGLFYARPVHPLTRLNPASPLFRKQLVQARTGLWDTVRTGADSEFHARLKLVFGRRAIKRLPLLLSLGAHRPDSLMNAPETGYDASGSSPQRLAYWEAWSRWHIAKLRAGSTPIMPPPQSPLRPFPILSVAICHSRGAEPI</sequence>
<keyword evidence="2" id="KW-0328">Glycosyltransferase</keyword>
<comment type="caution">
    <text evidence="5">The sequence shown here is derived from an EMBL/GenBank/DDBJ whole genome shotgun (WGS) entry which is preliminary data.</text>
</comment>
<feature type="domain" description="Glycosyltransferase 2-like" evidence="4">
    <location>
        <begin position="232"/>
        <end position="360"/>
    </location>
</feature>
<dbReference type="PANTHER" id="PTHR43685">
    <property type="entry name" value="GLYCOSYLTRANSFERASE"/>
    <property type="match status" value="1"/>
</dbReference>
<dbReference type="InterPro" id="IPR050834">
    <property type="entry name" value="Glycosyltransf_2"/>
</dbReference>
<keyword evidence="6" id="KW-1185">Reference proteome</keyword>
<comment type="similarity">
    <text evidence="1">Belongs to the glycosyltransferase 2 family.</text>
</comment>
<dbReference type="Pfam" id="PF00535">
    <property type="entry name" value="Glycos_transf_2"/>
    <property type="match status" value="1"/>
</dbReference>
<organism evidence="5 6">
    <name type="scientific">Corticibacter populi</name>
    <dbReference type="NCBI Taxonomy" id="1550736"/>
    <lineage>
        <taxon>Bacteria</taxon>
        <taxon>Pseudomonadati</taxon>
        <taxon>Pseudomonadota</taxon>
        <taxon>Betaproteobacteria</taxon>
        <taxon>Burkholderiales</taxon>
        <taxon>Comamonadaceae</taxon>
        <taxon>Corticibacter</taxon>
    </lineage>
</organism>
<proteinExistence type="inferred from homology"/>
<dbReference type="GO" id="GO:0016757">
    <property type="term" value="F:glycosyltransferase activity"/>
    <property type="evidence" value="ECO:0007669"/>
    <property type="project" value="UniProtKB-KW"/>
</dbReference>
<dbReference type="SUPFAM" id="SSF53448">
    <property type="entry name" value="Nucleotide-diphospho-sugar transferases"/>
    <property type="match status" value="1"/>
</dbReference>
<dbReference type="OrthoDB" id="9802649at2"/>
<evidence type="ECO:0000259" key="4">
    <source>
        <dbReference type="Pfam" id="PF00535"/>
    </source>
</evidence>
<gene>
    <name evidence="5" type="ORF">D8I35_14545</name>
</gene>
<evidence type="ECO:0000256" key="3">
    <source>
        <dbReference type="ARBA" id="ARBA00022679"/>
    </source>
</evidence>
<dbReference type="PANTHER" id="PTHR43685:SF5">
    <property type="entry name" value="GLYCOSYLTRANSFERASE EPSE-RELATED"/>
    <property type="match status" value="1"/>
</dbReference>
<evidence type="ECO:0000313" key="5">
    <source>
        <dbReference type="EMBL" id="RMX04044.1"/>
    </source>
</evidence>
<dbReference type="RefSeq" id="WP_122230640.1">
    <property type="nucleotide sequence ID" value="NZ_RDQO01000005.1"/>
</dbReference>
<dbReference type="InterPro" id="IPR029044">
    <property type="entry name" value="Nucleotide-diphossugar_trans"/>
</dbReference>
<protein>
    <submittedName>
        <fullName evidence="5">Glycosyltransferase family 2 protein</fullName>
    </submittedName>
</protein>
<dbReference type="Gene3D" id="3.90.550.10">
    <property type="entry name" value="Spore Coat Polysaccharide Biosynthesis Protein SpsA, Chain A"/>
    <property type="match status" value="1"/>
</dbReference>
<dbReference type="EMBL" id="RDQO01000005">
    <property type="protein sequence ID" value="RMX04044.1"/>
    <property type="molecule type" value="Genomic_DNA"/>
</dbReference>
<reference evidence="5 6" key="1">
    <citation type="submission" date="2018-10" db="EMBL/GenBank/DDBJ databases">
        <title>Draft genome of Cortibacter populi DSM10536.</title>
        <authorList>
            <person name="Bernier A.-M."/>
            <person name="Bernard K."/>
        </authorList>
    </citation>
    <scope>NUCLEOTIDE SEQUENCE [LARGE SCALE GENOMIC DNA]</scope>
    <source>
        <strain evidence="5 6">DSM 105136</strain>
    </source>
</reference>
<keyword evidence="3 5" id="KW-0808">Transferase</keyword>
<evidence type="ECO:0000256" key="2">
    <source>
        <dbReference type="ARBA" id="ARBA00022676"/>
    </source>
</evidence>
<evidence type="ECO:0000313" key="6">
    <source>
        <dbReference type="Proteomes" id="UP000278006"/>
    </source>
</evidence>
<dbReference type="CDD" id="cd00761">
    <property type="entry name" value="Glyco_tranf_GTA_type"/>
    <property type="match status" value="1"/>
</dbReference>
<dbReference type="Proteomes" id="UP000278006">
    <property type="component" value="Unassembled WGS sequence"/>
</dbReference>
<dbReference type="AlphaFoldDB" id="A0A3M6QLY0"/>
<name>A0A3M6QLY0_9BURK</name>
<dbReference type="InterPro" id="IPR001173">
    <property type="entry name" value="Glyco_trans_2-like"/>
</dbReference>
<evidence type="ECO:0000256" key="1">
    <source>
        <dbReference type="ARBA" id="ARBA00006739"/>
    </source>
</evidence>